<dbReference type="PROSITE" id="PS00675">
    <property type="entry name" value="SIGMA54_INTERACT_1"/>
    <property type="match status" value="1"/>
</dbReference>
<dbReference type="SUPFAM" id="SSF52540">
    <property type="entry name" value="P-loop containing nucleoside triphosphate hydrolases"/>
    <property type="match status" value="1"/>
</dbReference>
<name>A0A1E8FE33_9ALTE</name>
<dbReference type="Gene3D" id="3.40.50.300">
    <property type="entry name" value="P-loop containing nucleotide triphosphate hydrolases"/>
    <property type="match status" value="1"/>
</dbReference>
<comment type="caution">
    <text evidence="1">The sequence shown here is derived from an EMBL/GenBank/DDBJ whole genome shotgun (WGS) entry which is preliminary data.</text>
</comment>
<accession>A0A1E8FE33</accession>
<dbReference type="Pfam" id="PF05621">
    <property type="entry name" value="TniB"/>
    <property type="match status" value="1"/>
</dbReference>
<dbReference type="Proteomes" id="UP000176037">
    <property type="component" value="Unassembled WGS sequence"/>
</dbReference>
<keyword evidence="2" id="KW-1185">Reference proteome</keyword>
<proteinExistence type="predicted"/>
<organism evidence="1 2">
    <name type="scientific">Alteromonas lipolytica</name>
    <dbReference type="NCBI Taxonomy" id="1856405"/>
    <lineage>
        <taxon>Bacteria</taxon>
        <taxon>Pseudomonadati</taxon>
        <taxon>Pseudomonadota</taxon>
        <taxon>Gammaproteobacteria</taxon>
        <taxon>Alteromonadales</taxon>
        <taxon>Alteromonadaceae</taxon>
        <taxon>Alteromonas/Salinimonas group</taxon>
        <taxon>Alteromonas</taxon>
    </lineage>
</organism>
<dbReference type="RefSeq" id="WP_070177109.1">
    <property type="nucleotide sequence ID" value="NZ_BMJR01000011.1"/>
</dbReference>
<dbReference type="InterPro" id="IPR025662">
    <property type="entry name" value="Sigma_54_int_dom_ATP-bd_1"/>
</dbReference>
<reference evidence="1 2" key="1">
    <citation type="submission" date="2016-09" db="EMBL/GenBank/DDBJ databases">
        <title>Alteromonas lipolytica, a new species isolated from sea water.</title>
        <authorList>
            <person name="Wu Y.-H."/>
            <person name="Cheng H."/>
            <person name="Xu X.-W."/>
        </authorList>
    </citation>
    <scope>NUCLEOTIDE SEQUENCE [LARGE SCALE GENOMIC DNA]</scope>
    <source>
        <strain evidence="1 2">JW12</strain>
    </source>
</reference>
<evidence type="ECO:0000313" key="2">
    <source>
        <dbReference type="Proteomes" id="UP000176037"/>
    </source>
</evidence>
<gene>
    <name evidence="1" type="ORF">BFC17_21835</name>
</gene>
<evidence type="ECO:0000313" key="1">
    <source>
        <dbReference type="EMBL" id="OFI34181.1"/>
    </source>
</evidence>
<dbReference type="STRING" id="1856405.BFC17_21835"/>
<dbReference type="AlphaFoldDB" id="A0A1E8FE33"/>
<sequence length="292" mass="33068">MFEHPSLTECETLIEDVHTQHFGVNYGLLITGESGVGKTLLGVNYTNKHPVKQTPEKAIHPVLFVKLTETKTANDLLLQIMKSLSRVTNKPNTKSHLIQDRLHFLFIEHGVQLVIIDEVQECLTDIDGITSQRMAKQFCALIDNNPAVSFVLIGTPVASRLLKLKYGKAECRLKNEEQLSRRFLAEKTLHSIPSRCKCWLDCCNYFSYQHGISLFTLCDKAILNRLHVATLGKIGLLNKLFAITQKNAGEKLLSRFELAYLTGLNSSAYNPFDERAYSDRDIINILDSREFD</sequence>
<dbReference type="OrthoDB" id="14765at2"/>
<dbReference type="InterPro" id="IPR008868">
    <property type="entry name" value="TniB"/>
</dbReference>
<dbReference type="InterPro" id="IPR027417">
    <property type="entry name" value="P-loop_NTPase"/>
</dbReference>
<protein>
    <submittedName>
        <fullName evidence="1">Uncharacterized protein</fullName>
    </submittedName>
</protein>
<dbReference type="EMBL" id="MJIC01000014">
    <property type="protein sequence ID" value="OFI34181.1"/>
    <property type="molecule type" value="Genomic_DNA"/>
</dbReference>